<protein>
    <submittedName>
        <fullName evidence="2">Uncharacterized protein</fullName>
    </submittedName>
</protein>
<feature type="region of interest" description="Disordered" evidence="1">
    <location>
        <begin position="1"/>
        <end position="22"/>
    </location>
</feature>
<evidence type="ECO:0000313" key="2">
    <source>
        <dbReference type="EMBL" id="KUM46885.1"/>
    </source>
</evidence>
<dbReference type="EMBL" id="LKAM01000009">
    <property type="protein sequence ID" value="KUM46885.1"/>
    <property type="molecule type" value="Genomic_DNA"/>
</dbReference>
<reference evidence="2" key="1">
    <citation type="journal article" date="2015" name="Genome Biol. Evol.">
        <title>Organellar Genomes of White Spruce (Picea glauca): Assembly and Annotation.</title>
        <authorList>
            <person name="Jackman S.D."/>
            <person name="Warren R.L."/>
            <person name="Gibb E.A."/>
            <person name="Vandervalk B.P."/>
            <person name="Mohamadi H."/>
            <person name="Chu J."/>
            <person name="Raymond A."/>
            <person name="Pleasance S."/>
            <person name="Coope R."/>
            <person name="Wildung M.R."/>
            <person name="Ritland C.E."/>
            <person name="Bousquet J."/>
            <person name="Jones S.J."/>
            <person name="Bohlmann J."/>
            <person name="Birol I."/>
        </authorList>
    </citation>
    <scope>NUCLEOTIDE SEQUENCE [LARGE SCALE GENOMIC DNA]</scope>
    <source>
        <tissue evidence="2">Flushing bud</tissue>
    </source>
</reference>
<organism evidence="2">
    <name type="scientific">Picea glauca</name>
    <name type="common">White spruce</name>
    <name type="synonym">Pinus glauca</name>
    <dbReference type="NCBI Taxonomy" id="3330"/>
    <lineage>
        <taxon>Eukaryota</taxon>
        <taxon>Viridiplantae</taxon>
        <taxon>Streptophyta</taxon>
        <taxon>Embryophyta</taxon>
        <taxon>Tracheophyta</taxon>
        <taxon>Spermatophyta</taxon>
        <taxon>Pinopsida</taxon>
        <taxon>Pinidae</taxon>
        <taxon>Conifers I</taxon>
        <taxon>Pinales</taxon>
        <taxon>Pinaceae</taxon>
        <taxon>Picea</taxon>
    </lineage>
</organism>
<sequence>MARGSEETVTSEHTHTVNLNRFTRSTASTPTVNLKPAVTTYLRASILLTASDQTYCLPQTHWISPTYSEQIGWDGSTSHRAVGLTAFLQPPACKFVRIQYAQSTVTAQIPHSVKSAFPSHIRLPNPLSVPSMKDRLKKYRQVYIREIPHPESVSEGSRYEDEV</sequence>
<geneLocation type="mitochondrion" evidence="2"/>
<keyword evidence="2" id="KW-0496">Mitochondrion</keyword>
<name>A0A101LX06_PICGL</name>
<feature type="compositionally biased region" description="Basic and acidic residues" evidence="1">
    <location>
        <begin position="1"/>
        <end position="15"/>
    </location>
</feature>
<dbReference type="AlphaFoldDB" id="A0A101LX06"/>
<proteinExistence type="predicted"/>
<accession>A0A101LX06</accession>
<gene>
    <name evidence="2" type="ORF">ABT39_MTgene6340</name>
</gene>
<evidence type="ECO:0000256" key="1">
    <source>
        <dbReference type="SAM" id="MobiDB-lite"/>
    </source>
</evidence>
<comment type="caution">
    <text evidence="2">The sequence shown here is derived from an EMBL/GenBank/DDBJ whole genome shotgun (WGS) entry which is preliminary data.</text>
</comment>